<evidence type="ECO:0000256" key="1">
    <source>
        <dbReference type="SAM" id="SignalP"/>
    </source>
</evidence>
<feature type="signal peptide" evidence="1">
    <location>
        <begin position="1"/>
        <end position="20"/>
    </location>
</feature>
<proteinExistence type="predicted"/>
<dbReference type="EMBL" id="WBVQ01000002">
    <property type="protein sequence ID" value="KAB2816459.1"/>
    <property type="molecule type" value="Genomic_DNA"/>
</dbReference>
<keyword evidence="3" id="KW-1185">Reference proteome</keyword>
<protein>
    <submittedName>
        <fullName evidence="2">Uncharacterized protein</fullName>
    </submittedName>
</protein>
<feature type="chain" id="PRO_5026884554" evidence="1">
    <location>
        <begin position="21"/>
        <end position="249"/>
    </location>
</feature>
<evidence type="ECO:0000313" key="2">
    <source>
        <dbReference type="EMBL" id="KAB2816459.1"/>
    </source>
</evidence>
<accession>A0A6L3ZHI1</accession>
<dbReference type="Proteomes" id="UP000484164">
    <property type="component" value="Unassembled WGS sequence"/>
</dbReference>
<gene>
    <name evidence="2" type="ORF">F8C82_12315</name>
</gene>
<evidence type="ECO:0000313" key="3">
    <source>
        <dbReference type="Proteomes" id="UP000484164"/>
    </source>
</evidence>
<dbReference type="AlphaFoldDB" id="A0A6L3ZHI1"/>
<sequence length="249" mass="27914">MKINALSALVLLGLCSTSCSHPYFELTQPVEPVQFESVDQANFVLDVDSSNVTFVGSFYTNRRSPLEDLQDTILSHAREIGANAIYLRELRELRRGGYIIKGDLYRSESPISPIFDTLQQQIVFIREESDEYSCILRMGDTLEINLPNWSYVVFNFDNSVREIEFSINRIDQKIGLDGRDKMIGVQSGMGGSQSGNISVVPVYSGGGVGMGVFFPLSSSSRFINHVSMYAEFNPMVMVARMTQCKKLQM</sequence>
<dbReference type="RefSeq" id="WP_151693886.1">
    <property type="nucleotide sequence ID" value="NZ_BMGX01000001.1"/>
</dbReference>
<keyword evidence="1" id="KW-0732">Signal</keyword>
<reference evidence="2 3" key="1">
    <citation type="submission" date="2019-10" db="EMBL/GenBank/DDBJ databases">
        <title>Genome sequence of Phaeocystidibacter marisrubri JCM30614 (type strain).</title>
        <authorList>
            <person name="Bowman J.P."/>
        </authorList>
    </citation>
    <scope>NUCLEOTIDE SEQUENCE [LARGE SCALE GENOMIC DNA]</scope>
    <source>
        <strain evidence="2 3">JCM 30614</strain>
    </source>
</reference>
<comment type="caution">
    <text evidence="2">The sequence shown here is derived from an EMBL/GenBank/DDBJ whole genome shotgun (WGS) entry which is preliminary data.</text>
</comment>
<name>A0A6L3ZHI1_9FLAO</name>
<organism evidence="2 3">
    <name type="scientific">Phaeocystidibacter marisrubri</name>
    <dbReference type="NCBI Taxonomy" id="1577780"/>
    <lineage>
        <taxon>Bacteria</taxon>
        <taxon>Pseudomonadati</taxon>
        <taxon>Bacteroidota</taxon>
        <taxon>Flavobacteriia</taxon>
        <taxon>Flavobacteriales</taxon>
        <taxon>Phaeocystidibacteraceae</taxon>
        <taxon>Phaeocystidibacter</taxon>
    </lineage>
</organism>